<dbReference type="GO" id="GO:0045259">
    <property type="term" value="C:proton-transporting ATP synthase complex"/>
    <property type="evidence" value="ECO:0007669"/>
    <property type="project" value="UniProtKB-UniRule"/>
</dbReference>
<keyword evidence="3 15" id="KW-0813">Transport</keyword>
<evidence type="ECO:0000256" key="9">
    <source>
        <dbReference type="ARBA" id="ARBA00023128"/>
    </source>
</evidence>
<dbReference type="PANTHER" id="PTHR12427">
    <property type="entry name" value="ATP SYNTHASE E CHAIN, MITOCHONDRIAL"/>
    <property type="match status" value="1"/>
</dbReference>
<evidence type="ECO:0000256" key="16">
    <source>
        <dbReference type="SAM" id="Coils"/>
    </source>
</evidence>
<sequence length="126" mass="13828">MNVSVVPHSLKLSSAVLGLLPPRSQYTDSPVPTTTTTPPIKMATLGAPVRVSPLIKFGRWTALVTGILYGRSHFNGLKAKEVVIREEEAKKQAIRDVQLAEEKLKHNRQEMIYLAGEAGVKVPPNF</sequence>
<dbReference type="Proteomes" id="UP000324222">
    <property type="component" value="Unassembled WGS sequence"/>
</dbReference>
<keyword evidence="8 15" id="KW-0406">Ion transport</keyword>
<evidence type="ECO:0000256" key="12">
    <source>
        <dbReference type="ARBA" id="ARBA00057306"/>
    </source>
</evidence>
<keyword evidence="9 15" id="KW-0496">Mitochondrion</keyword>
<comment type="function">
    <text evidence="12 15">Subunit e, of the mitochondrial membrane ATP synthase complex (F(1)F(0) ATP synthase or Complex V) that produces ATP from ADP in the presence of a proton gradient across the membrane which is generated by electron transport complexes of the respiratory chain. ATP synthase complex consist of a soluble F(1) head domain - the catalytic core - and a membrane F(1) domain - the membrane proton channel. These two domains are linked by a central stalk rotating inside the F(1) region and a stationary peripheral stalk. During catalysis, ATP synthesis in the catalytic domain of F(1) is coupled via a rotary mechanism of the central stalk subunits to proton translocation. In vivo, can only synthesize ATP although its ATP hydrolase activity can be activated artificially in vitro. Part of the complex F(0) domain.</text>
</comment>
<evidence type="ECO:0000256" key="1">
    <source>
        <dbReference type="ARBA" id="ARBA00004273"/>
    </source>
</evidence>
<dbReference type="PANTHER" id="PTHR12427:SF1">
    <property type="entry name" value="ATP SYNTHASE SUBUNIT E, MITOCHONDRIAL"/>
    <property type="match status" value="1"/>
</dbReference>
<keyword evidence="10" id="KW-0472">Membrane</keyword>
<dbReference type="InterPro" id="IPR008386">
    <property type="entry name" value="ATP_synth_F0_esu_mt"/>
</dbReference>
<dbReference type="GO" id="GO:0015078">
    <property type="term" value="F:proton transmembrane transporter activity"/>
    <property type="evidence" value="ECO:0007669"/>
    <property type="project" value="InterPro"/>
</dbReference>
<evidence type="ECO:0000256" key="10">
    <source>
        <dbReference type="ARBA" id="ARBA00023136"/>
    </source>
</evidence>
<comment type="caution">
    <text evidence="17">The sequence shown here is derived from an EMBL/GenBank/DDBJ whole genome shotgun (WGS) entry which is preliminary data.</text>
</comment>
<comment type="similarity">
    <text evidence="2 15">Belongs to the ATPase e subunit family.</text>
</comment>
<reference evidence="17 18" key="1">
    <citation type="submission" date="2019-05" db="EMBL/GenBank/DDBJ databases">
        <title>Another draft genome of Portunus trituberculatus and its Hox gene families provides insights of decapod evolution.</title>
        <authorList>
            <person name="Jeong J.-H."/>
            <person name="Song I."/>
            <person name="Kim S."/>
            <person name="Choi T."/>
            <person name="Kim D."/>
            <person name="Ryu S."/>
            <person name="Kim W."/>
        </authorList>
    </citation>
    <scope>NUCLEOTIDE SEQUENCE [LARGE SCALE GENOMIC DNA]</scope>
    <source>
        <tissue evidence="17">Muscle</tissue>
    </source>
</reference>
<evidence type="ECO:0000256" key="4">
    <source>
        <dbReference type="ARBA" id="ARBA00022547"/>
    </source>
</evidence>
<comment type="subunit">
    <text evidence="13">Component of the ATP synthase complex composed at least of ATP5F1A/subunit alpha, ATP5F1B/subunit beta, ATP5MC1/subunit c (homooctomer), MT-ATP6/subunit a, MT-ATP8/subunit 8, ATP5ME/subunit e, ATP5MF/subunit f, ATP5MG/subunit g, ATP5MK/subunit k, ATP5MJ/subunit j, ATP5F1C/subunit gamma, ATP5F1D/subunit delta, ATP5F1E/subunit epsilon, ATP5PF/subunit F6, ATP5PB/subunit b, ATP5PD/subunit d, ATP5PO/subunit OSCP. ATP synthase complex consists of a soluble F(1) head domain (subunits alpha(3) and beta(3)) - the catalytic core - and a membrane F(0) domain - the membrane proton channel (subunits c, a, 8, e, f, g, k and j). These two domains are linked by a central stalk (subunits gamma, delta, and epsilon) rotating inside the F1 region and a stationary peripheral stalk (subunits F6, b, d, and OSCP).</text>
</comment>
<evidence type="ECO:0000256" key="3">
    <source>
        <dbReference type="ARBA" id="ARBA00022448"/>
    </source>
</evidence>
<dbReference type="GO" id="GO:0005743">
    <property type="term" value="C:mitochondrial inner membrane"/>
    <property type="evidence" value="ECO:0007669"/>
    <property type="project" value="UniProtKB-SubCell"/>
</dbReference>
<evidence type="ECO:0000256" key="15">
    <source>
        <dbReference type="RuleBase" id="RU367005"/>
    </source>
</evidence>
<dbReference type="OrthoDB" id="9982108at2759"/>
<dbReference type="EMBL" id="VSRR010001151">
    <property type="protein sequence ID" value="MPC22979.1"/>
    <property type="molecule type" value="Genomic_DNA"/>
</dbReference>
<dbReference type="Pfam" id="PF05680">
    <property type="entry name" value="ATP-synt_E"/>
    <property type="match status" value="1"/>
</dbReference>
<dbReference type="AlphaFoldDB" id="A0A5B7DPG7"/>
<gene>
    <name evidence="17" type="primary">Atp5i</name>
    <name evidence="17" type="ORF">E2C01_016011</name>
</gene>
<name>A0A5B7DPG7_PORTR</name>
<evidence type="ECO:0000256" key="11">
    <source>
        <dbReference type="ARBA" id="ARBA00023310"/>
    </source>
</evidence>
<evidence type="ECO:0000256" key="8">
    <source>
        <dbReference type="ARBA" id="ARBA00023065"/>
    </source>
</evidence>
<proteinExistence type="inferred from homology"/>
<dbReference type="GO" id="GO:0015986">
    <property type="term" value="P:proton motive force-driven ATP synthesis"/>
    <property type="evidence" value="ECO:0007669"/>
    <property type="project" value="InterPro"/>
</dbReference>
<keyword evidence="7" id="KW-0007">Acetylation</keyword>
<comment type="subunit">
    <text evidence="15">F-type ATPases have 2 components, CF(1) - the catalytic core - and CF(0) - the membrane proton channel. CF(1) and CF(0) have multiple subunits.</text>
</comment>
<keyword evidence="18" id="KW-1185">Reference proteome</keyword>
<evidence type="ECO:0000256" key="14">
    <source>
        <dbReference type="ARBA" id="ARBA00074682"/>
    </source>
</evidence>
<evidence type="ECO:0000313" key="17">
    <source>
        <dbReference type="EMBL" id="MPC22979.1"/>
    </source>
</evidence>
<comment type="subcellular location">
    <subcellularLocation>
        <location evidence="1 15">Mitochondrion inner membrane</location>
    </subcellularLocation>
</comment>
<evidence type="ECO:0000256" key="13">
    <source>
        <dbReference type="ARBA" id="ARBA00064647"/>
    </source>
</evidence>
<keyword evidence="11 15" id="KW-0066">ATP synthesis</keyword>
<accession>A0A5B7DPG7</accession>
<evidence type="ECO:0000313" key="18">
    <source>
        <dbReference type="Proteomes" id="UP000324222"/>
    </source>
</evidence>
<evidence type="ECO:0000256" key="2">
    <source>
        <dbReference type="ARBA" id="ARBA00007333"/>
    </source>
</evidence>
<evidence type="ECO:0000256" key="5">
    <source>
        <dbReference type="ARBA" id="ARBA00022781"/>
    </source>
</evidence>
<keyword evidence="6 15" id="KW-0999">Mitochondrion inner membrane</keyword>
<keyword evidence="5 15" id="KW-0375">Hydrogen ion transport</keyword>
<organism evidence="17 18">
    <name type="scientific">Portunus trituberculatus</name>
    <name type="common">Swimming crab</name>
    <name type="synonym">Neptunus trituberculatus</name>
    <dbReference type="NCBI Taxonomy" id="210409"/>
    <lineage>
        <taxon>Eukaryota</taxon>
        <taxon>Metazoa</taxon>
        <taxon>Ecdysozoa</taxon>
        <taxon>Arthropoda</taxon>
        <taxon>Crustacea</taxon>
        <taxon>Multicrustacea</taxon>
        <taxon>Malacostraca</taxon>
        <taxon>Eumalacostraca</taxon>
        <taxon>Eucarida</taxon>
        <taxon>Decapoda</taxon>
        <taxon>Pleocyemata</taxon>
        <taxon>Brachyura</taxon>
        <taxon>Eubrachyura</taxon>
        <taxon>Portunoidea</taxon>
        <taxon>Portunidae</taxon>
        <taxon>Portuninae</taxon>
        <taxon>Portunus</taxon>
    </lineage>
</organism>
<protein>
    <recommendedName>
        <fullName evidence="14 15">ATP synthase F(0) complex subunit e, mitochondrial</fullName>
    </recommendedName>
</protein>
<keyword evidence="4 15" id="KW-0138">CF(0)</keyword>
<evidence type="ECO:0000256" key="6">
    <source>
        <dbReference type="ARBA" id="ARBA00022792"/>
    </source>
</evidence>
<evidence type="ECO:0000256" key="7">
    <source>
        <dbReference type="ARBA" id="ARBA00022990"/>
    </source>
</evidence>
<feature type="coiled-coil region" evidence="16">
    <location>
        <begin position="83"/>
        <end position="110"/>
    </location>
</feature>
<keyword evidence="16" id="KW-0175">Coiled coil</keyword>